<evidence type="ECO:0000256" key="4">
    <source>
        <dbReference type="ARBA" id="ARBA00022833"/>
    </source>
</evidence>
<dbReference type="EMBL" id="CP134189">
    <property type="protein sequence ID" value="WPB05297.1"/>
    <property type="molecule type" value="Genomic_DNA"/>
</dbReference>
<evidence type="ECO:0000256" key="6">
    <source>
        <dbReference type="RuleBase" id="RU003983"/>
    </source>
</evidence>
<comment type="cofactor">
    <cofactor evidence="6">
        <name>Zn(2+)</name>
        <dbReference type="ChEBI" id="CHEBI:29105"/>
    </cofactor>
    <text evidence="6">Binds 1 zinc ion per subunit.</text>
</comment>
<feature type="domain" description="Peptidase M48" evidence="7">
    <location>
        <begin position="184"/>
        <end position="362"/>
    </location>
</feature>
<evidence type="ECO:0000313" key="8">
    <source>
        <dbReference type="EMBL" id="PIA94394.1"/>
    </source>
</evidence>
<dbReference type="GO" id="GO:0004222">
    <property type="term" value="F:metalloendopeptidase activity"/>
    <property type="evidence" value="ECO:0007669"/>
    <property type="project" value="InterPro"/>
</dbReference>
<dbReference type="OrthoDB" id="7464992at2759"/>
<dbReference type="GO" id="GO:0034982">
    <property type="term" value="P:mitochondrial protein processing"/>
    <property type="evidence" value="ECO:0007669"/>
    <property type="project" value="TreeGrafter"/>
</dbReference>
<dbReference type="GO" id="GO:0005743">
    <property type="term" value="C:mitochondrial inner membrane"/>
    <property type="evidence" value="ECO:0007669"/>
    <property type="project" value="TreeGrafter"/>
</dbReference>
<evidence type="ECO:0000256" key="2">
    <source>
        <dbReference type="ARBA" id="ARBA00022723"/>
    </source>
</evidence>
<reference evidence="8 10" key="1">
    <citation type="submission" date="2015-10" db="EMBL/GenBank/DDBJ databases">
        <title>The cercosporin biosynthetic gene cluster was horizontally transferred to several fungal lineages and shown to be expanded in Cercospora beticola based on microsynteny with recipient genomes.</title>
        <authorList>
            <person name="De Jonge R."/>
            <person name="Ebert M.K."/>
            <person name="Suttle J.C."/>
            <person name="Jurick Ii W.M."/>
            <person name="Secor G.A."/>
            <person name="Thomma B.P."/>
            <person name="Van De Peer Y."/>
            <person name="Bolton M.D."/>
        </authorList>
    </citation>
    <scope>NUCLEOTIDE SEQUENCE [LARGE SCALE GENOMIC DNA]</scope>
    <source>
        <strain evidence="8 10">09-40</strain>
    </source>
</reference>
<comment type="similarity">
    <text evidence="6">Belongs to the peptidase M48 family.</text>
</comment>
<dbReference type="Pfam" id="PF01435">
    <property type="entry name" value="Peptidase_M48"/>
    <property type="match status" value="1"/>
</dbReference>
<keyword evidence="11" id="KW-1185">Reference proteome</keyword>
<organism evidence="8 10">
    <name type="scientific">Cercospora beticola</name>
    <name type="common">Sugarbeet leaf spot fungus</name>
    <dbReference type="NCBI Taxonomy" id="122368"/>
    <lineage>
        <taxon>Eukaryota</taxon>
        <taxon>Fungi</taxon>
        <taxon>Dikarya</taxon>
        <taxon>Ascomycota</taxon>
        <taxon>Pezizomycotina</taxon>
        <taxon>Dothideomycetes</taxon>
        <taxon>Dothideomycetidae</taxon>
        <taxon>Mycosphaerellales</taxon>
        <taxon>Mycosphaerellaceae</taxon>
        <taxon>Cercospora</taxon>
    </lineage>
</organism>
<dbReference type="EMBL" id="LKMD01000104">
    <property type="protein sequence ID" value="PIA94394.1"/>
    <property type="molecule type" value="Genomic_DNA"/>
</dbReference>
<dbReference type="CDD" id="cd07331">
    <property type="entry name" value="M48C_Oma1_like"/>
    <property type="match status" value="1"/>
</dbReference>
<dbReference type="GO" id="GO:0046872">
    <property type="term" value="F:metal ion binding"/>
    <property type="evidence" value="ECO:0007669"/>
    <property type="project" value="UniProtKB-KW"/>
</dbReference>
<accession>A0A2G5HPD3</accession>
<dbReference type="Gene3D" id="3.30.2010.10">
    <property type="entry name" value="Metalloproteases ('zincins'), catalytic domain"/>
    <property type="match status" value="1"/>
</dbReference>
<dbReference type="Proteomes" id="UP000230605">
    <property type="component" value="Chromosome 6"/>
</dbReference>
<proteinExistence type="inferred from homology"/>
<reference evidence="9 11" key="2">
    <citation type="submission" date="2023-09" db="EMBL/GenBank/DDBJ databases">
        <title>Complete-Gapless Cercospora beticola genome.</title>
        <authorList>
            <person name="Wyatt N.A."/>
            <person name="Spanner R.E."/>
            <person name="Bolton M.D."/>
        </authorList>
    </citation>
    <scope>NUCLEOTIDE SEQUENCE [LARGE SCALE GENOMIC DNA]</scope>
    <source>
        <strain evidence="9">Cb09-40</strain>
    </source>
</reference>
<evidence type="ECO:0000313" key="11">
    <source>
        <dbReference type="Proteomes" id="UP001302367"/>
    </source>
</evidence>
<evidence type="ECO:0000256" key="5">
    <source>
        <dbReference type="ARBA" id="ARBA00023049"/>
    </source>
</evidence>
<evidence type="ECO:0000256" key="1">
    <source>
        <dbReference type="ARBA" id="ARBA00022670"/>
    </source>
</evidence>
<protein>
    <submittedName>
        <fullName evidence="8">Mitochondrial metalloendopeptidase OMA1</fullName>
    </submittedName>
</protein>
<keyword evidence="3 6" id="KW-0378">Hydrolase</keyword>
<keyword evidence="4 6" id="KW-0862">Zinc</keyword>
<evidence type="ECO:0000313" key="10">
    <source>
        <dbReference type="Proteomes" id="UP000230605"/>
    </source>
</evidence>
<dbReference type="AlphaFoldDB" id="A0A2G5HPD3"/>
<keyword evidence="5 6" id="KW-0482">Metalloprotease</keyword>
<dbReference type="GO" id="GO:0006515">
    <property type="term" value="P:protein quality control for misfolded or incompletely synthesized proteins"/>
    <property type="evidence" value="ECO:0007669"/>
    <property type="project" value="TreeGrafter"/>
</dbReference>
<evidence type="ECO:0000313" key="9">
    <source>
        <dbReference type="EMBL" id="WPB05297.1"/>
    </source>
</evidence>
<dbReference type="PANTHER" id="PTHR22726">
    <property type="entry name" value="METALLOENDOPEPTIDASE OMA1"/>
    <property type="match status" value="1"/>
</dbReference>
<dbReference type="InterPro" id="IPR051156">
    <property type="entry name" value="Mito/Outer_Membr_Metalloprot"/>
</dbReference>
<sequence>MASQRIAASLRTLLRAGPRNTPSYSTSTINARYQPSLHASGTLQRARPTTRTQWHDIYRSAQRNAFSSASRTRPRSNTNWQRAWQQSHNQQKRQYARPMFNQSQFQMASTLLRRWAARPTFYYEVAFLSGGVVGIYIYNLETVAVSGRKRFNIISPETEKKMGIQSYQQVVQEYGRQIMPPSSKEHRMVERVLQRLLPHCGLEGEEWEVHVINDDMKNAFVVPGGKVFVFRGILDVCQGEDGLAAVLGHEIAHNVAHHAAERMSQSAWMLPLVLVGWLFGIDPNISGQVGQIAFSLPGSRSQEQEADYIGLLMMAESCFDPQAAVGLWERMEAEEKRMGGAPPQFMSTHPSSHNRMEQIREWLPKAEAKMDAAGCSNVKGYLGGFTQAADLETFGMSGGGGRWG</sequence>
<name>A0A2G5HPD3_CERBT</name>
<dbReference type="InterPro" id="IPR001915">
    <property type="entry name" value="Peptidase_M48"/>
</dbReference>
<gene>
    <name evidence="8" type="ORF">CB0940_08715</name>
    <name evidence="9" type="ORF">RHO25_009949</name>
</gene>
<dbReference type="PANTHER" id="PTHR22726:SF1">
    <property type="entry name" value="METALLOENDOPEPTIDASE OMA1, MITOCHONDRIAL"/>
    <property type="match status" value="1"/>
</dbReference>
<keyword evidence="1 6" id="KW-0645">Protease</keyword>
<evidence type="ECO:0000256" key="3">
    <source>
        <dbReference type="ARBA" id="ARBA00022801"/>
    </source>
</evidence>
<dbReference type="Proteomes" id="UP001302367">
    <property type="component" value="Chromosome 6"/>
</dbReference>
<evidence type="ECO:0000259" key="7">
    <source>
        <dbReference type="Pfam" id="PF01435"/>
    </source>
</evidence>
<keyword evidence="2" id="KW-0479">Metal-binding</keyword>